<dbReference type="InterPro" id="IPR052025">
    <property type="entry name" value="Xyloglucanase_GH74"/>
</dbReference>
<dbReference type="AlphaFoldDB" id="A0A521F4M2"/>
<proteinExistence type="predicted"/>
<sequence>MSSNGTKRFLKILGMLLLVAGGILLWSYFSSSTEHPASLADRIDQQMGKMDRAEKKAARSEYFFRLMRDPATNSIPINIRNRELKFARTLPAIEKVRRKRKAKNPSFQAVDYSWSHAGPFDLGGRTRALAVDRRDPSIVLAGGVSGGMWRSTDGGASWQLRTPDLSNLSVTSVAQDPQNQDTWYYASGEILGNTAGAPGAAYYGEGIYKSTDNGRTWSLLPQARSEAKGLVAPYNTVSRIVVSPSSGTVFIASNGFGIYRSTDGETFSGPTLGTAGEQLFCDVAVAADGTVAAVISEASFDDQQSSNATSSNHNPGVFISTDDGQNWTEITPDTYPSTHRRSVLSFAPSNSDVLYILTLKGVNNTSNQGVSFHKIDLGSGSAEDRSENLPDFRDSEGEGSGYMGMQGGYNMEVAVKPDDENFVILGAINLFRSTDGFATAPSGGYDPDSENQKDQYWIGGYNKNNGYSSYPNQHPDQHRVIFPEPSDNPERLWAGHDGGLSYTSDVTATSVSWEDRDDDYVTSQFYTAAIAPSADDTRLMGGTQDNGTPFFQSGGEVVQETQDISSGDGGYSYFTDNYLYVSQQEGSVIRWEDDFSALSYVYPSSAENQLFIHPYQVDPNNENTMYYAGGNHLWRNTQLNNIPNDNSSSGASEGWEELNNISVGSGYVVSALEVSTVPANILYLGGYASDGAPVIKRLQNAHTATDGAEDVSLPGNSGLNGAYIKDIAVNPANANEVLAVLSNYNITGLYHSTNGGESWTAVEGNLTGNDTNPGPSLRSAAIIPAKGGTVYLLGTSIGLYSTQVLDGSNTEWGQEAQDVIGNVVTSDLASRITDGNVAAGTHGRGMTTGDFGGTIDITELPRIELQDAEQRVGSTLIIRAVNFEFSTVLSENKVTLIDRLNNQSKETPATVLEASATELTIEVPRDAILPEAPDNDVLLKVRVDGTEPSAVTFTVLPPNSFALKQNYPNPFRSTTNIPFDVSEDSEVSLTIYSINGQKVTEPLRNQSFNAGSYDEEIDLSGLASGVYIYRLVAKSGLGTKMTSKKMTLIK</sequence>
<reference evidence="4 5" key="1">
    <citation type="submission" date="2017-05" db="EMBL/GenBank/DDBJ databases">
        <authorList>
            <person name="Varghese N."/>
            <person name="Submissions S."/>
        </authorList>
    </citation>
    <scope>NUCLEOTIDE SEQUENCE [LARGE SCALE GENOMIC DNA]</scope>
    <source>
        <strain evidence="4 5">DSM 21194</strain>
    </source>
</reference>
<evidence type="ECO:0000256" key="2">
    <source>
        <dbReference type="SAM" id="Phobius"/>
    </source>
</evidence>
<dbReference type="PANTHER" id="PTHR43739:SF5">
    <property type="entry name" value="EXO-ALPHA-SIALIDASE"/>
    <property type="match status" value="1"/>
</dbReference>
<dbReference type="EMBL" id="FXTH01000023">
    <property type="protein sequence ID" value="SMO91138.1"/>
    <property type="molecule type" value="Genomic_DNA"/>
</dbReference>
<dbReference type="RefSeq" id="WP_142715931.1">
    <property type="nucleotide sequence ID" value="NZ_FXTH01000023.1"/>
</dbReference>
<dbReference type="NCBIfam" id="TIGR04183">
    <property type="entry name" value="Por_Secre_tail"/>
    <property type="match status" value="1"/>
</dbReference>
<gene>
    <name evidence="4" type="ORF">SAMN06265218_12323</name>
</gene>
<feature type="transmembrane region" description="Helical" evidence="2">
    <location>
        <begin position="12"/>
        <end position="29"/>
    </location>
</feature>
<keyword evidence="2" id="KW-0472">Membrane</keyword>
<feature type="domain" description="Secretion system C-terminal sorting" evidence="3">
    <location>
        <begin position="967"/>
        <end position="1035"/>
    </location>
</feature>
<keyword evidence="2" id="KW-1133">Transmembrane helix</keyword>
<name>A0A521F4M2_9BACT</name>
<evidence type="ECO:0000313" key="5">
    <source>
        <dbReference type="Proteomes" id="UP000317593"/>
    </source>
</evidence>
<protein>
    <submittedName>
        <fullName evidence="4">Por secretion system C-terminal sorting domain-containing protein</fullName>
    </submittedName>
</protein>
<dbReference type="Pfam" id="PF18962">
    <property type="entry name" value="Por_Secre_tail"/>
    <property type="match status" value="1"/>
</dbReference>
<accession>A0A521F4M2</accession>
<organism evidence="4 5">
    <name type="scientific">Fodinibius sediminis</name>
    <dbReference type="NCBI Taxonomy" id="1214077"/>
    <lineage>
        <taxon>Bacteria</taxon>
        <taxon>Pseudomonadati</taxon>
        <taxon>Balneolota</taxon>
        <taxon>Balneolia</taxon>
        <taxon>Balneolales</taxon>
        <taxon>Balneolaceae</taxon>
        <taxon>Fodinibius</taxon>
    </lineage>
</organism>
<evidence type="ECO:0000259" key="3">
    <source>
        <dbReference type="Pfam" id="PF18962"/>
    </source>
</evidence>
<feature type="compositionally biased region" description="Polar residues" evidence="1">
    <location>
        <begin position="302"/>
        <end position="314"/>
    </location>
</feature>
<dbReference type="OrthoDB" id="9757947at2"/>
<evidence type="ECO:0000256" key="1">
    <source>
        <dbReference type="SAM" id="MobiDB-lite"/>
    </source>
</evidence>
<dbReference type="InterPro" id="IPR015943">
    <property type="entry name" value="WD40/YVTN_repeat-like_dom_sf"/>
</dbReference>
<dbReference type="PANTHER" id="PTHR43739">
    <property type="entry name" value="XYLOGLUCANASE (EUROFUNG)"/>
    <property type="match status" value="1"/>
</dbReference>
<dbReference type="Proteomes" id="UP000317593">
    <property type="component" value="Unassembled WGS sequence"/>
</dbReference>
<feature type="region of interest" description="Disordered" evidence="1">
    <location>
        <begin position="302"/>
        <end position="325"/>
    </location>
</feature>
<dbReference type="GO" id="GO:0010411">
    <property type="term" value="P:xyloglucan metabolic process"/>
    <property type="evidence" value="ECO:0007669"/>
    <property type="project" value="TreeGrafter"/>
</dbReference>
<dbReference type="Gene3D" id="2.130.10.10">
    <property type="entry name" value="YVTN repeat-like/Quinoprotein amine dehydrogenase"/>
    <property type="match status" value="3"/>
</dbReference>
<keyword evidence="5" id="KW-1185">Reference proteome</keyword>
<dbReference type="CDD" id="cd15482">
    <property type="entry name" value="Sialidase_non-viral"/>
    <property type="match status" value="1"/>
</dbReference>
<keyword evidence="2" id="KW-0812">Transmembrane</keyword>
<evidence type="ECO:0000313" key="4">
    <source>
        <dbReference type="EMBL" id="SMO91138.1"/>
    </source>
</evidence>
<dbReference type="SUPFAM" id="SSF110296">
    <property type="entry name" value="Oligoxyloglucan reducing end-specific cellobiohydrolase"/>
    <property type="match status" value="2"/>
</dbReference>
<dbReference type="InterPro" id="IPR026444">
    <property type="entry name" value="Secre_tail"/>
</dbReference>